<feature type="transmembrane region" description="Helical" evidence="9">
    <location>
        <begin position="60"/>
        <end position="76"/>
    </location>
</feature>
<evidence type="ECO:0000256" key="7">
    <source>
        <dbReference type="ARBA" id="ARBA00023136"/>
    </source>
</evidence>
<evidence type="ECO:0000256" key="6">
    <source>
        <dbReference type="ARBA" id="ARBA00023065"/>
    </source>
</evidence>
<accession>A0ABS5XU92</accession>
<evidence type="ECO:0000256" key="5">
    <source>
        <dbReference type="ARBA" id="ARBA00022989"/>
    </source>
</evidence>
<evidence type="ECO:0000256" key="9">
    <source>
        <dbReference type="SAM" id="Phobius"/>
    </source>
</evidence>
<gene>
    <name evidence="11" type="ORF">J0P97_08475</name>
</gene>
<evidence type="ECO:0000256" key="3">
    <source>
        <dbReference type="ARBA" id="ARBA00022449"/>
    </source>
</evidence>
<dbReference type="PANTHER" id="PTHR32507">
    <property type="entry name" value="NA(+)/H(+) ANTIPORTER 1"/>
    <property type="match status" value="1"/>
</dbReference>
<evidence type="ECO:0000313" key="11">
    <source>
        <dbReference type="EMBL" id="MBT8798105.1"/>
    </source>
</evidence>
<dbReference type="EMBL" id="JAFLHG010000006">
    <property type="protein sequence ID" value="MBT8798105.1"/>
    <property type="molecule type" value="Genomic_DNA"/>
</dbReference>
<evidence type="ECO:0000256" key="8">
    <source>
        <dbReference type="SAM" id="MobiDB-lite"/>
    </source>
</evidence>
<dbReference type="Proteomes" id="UP000740605">
    <property type="component" value="Unassembled WGS sequence"/>
</dbReference>
<keyword evidence="7 9" id="KW-0472">Membrane</keyword>
<feature type="transmembrane region" description="Helical" evidence="9">
    <location>
        <begin position="161"/>
        <end position="183"/>
    </location>
</feature>
<comment type="subcellular location">
    <subcellularLocation>
        <location evidence="1">Cell membrane</location>
        <topology evidence="1">Multi-pass membrane protein</topology>
    </subcellularLocation>
</comment>
<dbReference type="RefSeq" id="WP_215487332.1">
    <property type="nucleotide sequence ID" value="NZ_BAAAPJ010000002.1"/>
</dbReference>
<feature type="transmembrane region" description="Helical" evidence="9">
    <location>
        <begin position="308"/>
        <end position="326"/>
    </location>
</feature>
<keyword evidence="5 9" id="KW-1133">Transmembrane helix</keyword>
<keyword evidence="4 9" id="KW-0812">Transmembrane</keyword>
<comment type="caution">
    <text evidence="11">The sequence shown here is derived from an EMBL/GenBank/DDBJ whole genome shotgun (WGS) entry which is preliminary data.</text>
</comment>
<evidence type="ECO:0000256" key="1">
    <source>
        <dbReference type="ARBA" id="ARBA00004651"/>
    </source>
</evidence>
<dbReference type="Pfam" id="PF00999">
    <property type="entry name" value="Na_H_Exchanger"/>
    <property type="match status" value="1"/>
</dbReference>
<feature type="transmembrane region" description="Helical" evidence="9">
    <location>
        <begin position="117"/>
        <end position="140"/>
    </location>
</feature>
<feature type="transmembrane region" description="Helical" evidence="9">
    <location>
        <begin position="248"/>
        <end position="281"/>
    </location>
</feature>
<feature type="transmembrane region" description="Helical" evidence="9">
    <location>
        <begin position="88"/>
        <end position="111"/>
    </location>
</feature>
<dbReference type="PANTHER" id="PTHR32507:SF8">
    <property type="entry name" value="CNH1P"/>
    <property type="match status" value="1"/>
</dbReference>
<sequence>MPLIFLCGFVAIALWSLVEHRFARYGVAGPAALTLAGAALVFIDVTGFSDALAADGSEHVVELILAVLLFVDACEVRGGVFGGEGRTIARLVLIALPLSLIAVVLGGVWLLPQLNVVILLVVACVVMPTDFSPAATLLRSPRIPPRLRQILNIESGYNDGLVSPIFGMALAAAVALPALLAAADADTISAETEAQLEENATEFLAAFFGAVPATLVAIIVGVVCGGAFGFLVRIAVRRGWAAPEGIRYVMLIVPLLAYGVATISSLAANGFVAAFVAGILYRLMRTRGEAEHTIPHSEVLLVEEAGTLAANVVWFVLGAMTVVVVMEGFDPRLLLLAALALTVFRVVPVLLSMLGSPVPWGDRALIGLIGPRGTATIVFGLLAFNKLPGTEAFDVLAVMVFTVVGSILIHGVITPQLLARGPLSRAAPPAASPVLPSAAASSRRSSRPARSQRRR</sequence>
<keyword evidence="2" id="KW-0813">Transport</keyword>
<keyword evidence="12" id="KW-1185">Reference proteome</keyword>
<feature type="transmembrane region" description="Helical" evidence="9">
    <location>
        <begin position="203"/>
        <end position="236"/>
    </location>
</feature>
<feature type="domain" description="Cation/H+ exchanger transmembrane" evidence="10">
    <location>
        <begin position="12"/>
        <end position="419"/>
    </location>
</feature>
<dbReference type="InterPro" id="IPR006153">
    <property type="entry name" value="Cation/H_exchanger_TM"/>
</dbReference>
<organism evidence="11 12">
    <name type="scientific">Microbacterium flavum</name>
    <dbReference type="NCBI Taxonomy" id="415216"/>
    <lineage>
        <taxon>Bacteria</taxon>
        <taxon>Bacillati</taxon>
        <taxon>Actinomycetota</taxon>
        <taxon>Actinomycetes</taxon>
        <taxon>Micrococcales</taxon>
        <taxon>Microbacteriaceae</taxon>
        <taxon>Microbacterium</taxon>
    </lineage>
</organism>
<keyword evidence="3" id="KW-0050">Antiport</keyword>
<feature type="compositionally biased region" description="Low complexity" evidence="8">
    <location>
        <begin position="426"/>
        <end position="443"/>
    </location>
</feature>
<name>A0ABS5XU92_9MICO</name>
<keyword evidence="6" id="KW-0406">Ion transport</keyword>
<proteinExistence type="predicted"/>
<evidence type="ECO:0000313" key="12">
    <source>
        <dbReference type="Proteomes" id="UP000740605"/>
    </source>
</evidence>
<feature type="compositionally biased region" description="Basic residues" evidence="8">
    <location>
        <begin position="444"/>
        <end position="455"/>
    </location>
</feature>
<reference evidence="11 12" key="1">
    <citation type="submission" date="2021-03" db="EMBL/GenBank/DDBJ databases">
        <title>Microbacterium pauli sp. nov., isolated from microfiltered milk.</title>
        <authorList>
            <person name="Bellassi P."/>
            <person name="Fontana A."/>
            <person name="Callegari M.L."/>
            <person name="Lorenzo M."/>
            <person name="Cappa F."/>
        </authorList>
    </citation>
    <scope>NUCLEOTIDE SEQUENCE [LARGE SCALE GENOMIC DNA]</scope>
    <source>
        <strain evidence="11 12">DSM 18909</strain>
    </source>
</reference>
<feature type="region of interest" description="Disordered" evidence="8">
    <location>
        <begin position="426"/>
        <end position="455"/>
    </location>
</feature>
<evidence type="ECO:0000256" key="4">
    <source>
        <dbReference type="ARBA" id="ARBA00022692"/>
    </source>
</evidence>
<evidence type="ECO:0000259" key="10">
    <source>
        <dbReference type="Pfam" id="PF00999"/>
    </source>
</evidence>
<feature type="transmembrane region" description="Helical" evidence="9">
    <location>
        <begin position="392"/>
        <end position="413"/>
    </location>
</feature>
<evidence type="ECO:0000256" key="2">
    <source>
        <dbReference type="ARBA" id="ARBA00022448"/>
    </source>
</evidence>
<feature type="transmembrane region" description="Helical" evidence="9">
    <location>
        <begin position="365"/>
        <end position="385"/>
    </location>
</feature>
<feature type="transmembrane region" description="Helical" evidence="9">
    <location>
        <begin position="333"/>
        <end position="353"/>
    </location>
</feature>
<protein>
    <submittedName>
        <fullName evidence="11">Cation:proton antiporter</fullName>
    </submittedName>
</protein>